<gene>
    <name evidence="1" type="ORF">HORIV_37560</name>
</gene>
<sequence length="72" mass="7965">MNIPIRGEVVPLWFSLHCRHNAGFKPLGIPRVTAHDGAQIDRMLITQAQKQPPFRGYPNTITGATEIVAMGK</sequence>
<proteinExistence type="predicted"/>
<name>A0ABM8HL15_9GAMM</name>
<keyword evidence="2" id="KW-1185">Reference proteome</keyword>
<evidence type="ECO:0000313" key="1">
    <source>
        <dbReference type="EMBL" id="BBI51335.1"/>
    </source>
</evidence>
<organism evidence="1 2">
    <name type="scientific">Vreelandella olivaria</name>
    <dbReference type="NCBI Taxonomy" id="390919"/>
    <lineage>
        <taxon>Bacteria</taxon>
        <taxon>Pseudomonadati</taxon>
        <taxon>Pseudomonadota</taxon>
        <taxon>Gammaproteobacteria</taxon>
        <taxon>Oceanospirillales</taxon>
        <taxon>Halomonadaceae</taxon>
        <taxon>Vreelandella</taxon>
    </lineage>
</organism>
<evidence type="ECO:0000313" key="2">
    <source>
        <dbReference type="Proteomes" id="UP000289555"/>
    </source>
</evidence>
<protein>
    <submittedName>
        <fullName evidence="1">Uncharacterized protein</fullName>
    </submittedName>
</protein>
<reference evidence="2" key="1">
    <citation type="journal article" date="2019" name="Microbiol. Resour. Announc.">
        <title>Complete Genome Sequence of Halomonas olivaria, a Moderately Halophilic Bacterium Isolated from Olive Processing Effluents, Obtained by Nanopore Sequencing.</title>
        <authorList>
            <person name="Nagata S."/>
            <person name="Ii K.M."/>
            <person name="Tsukimi T."/>
            <person name="Miura M.C."/>
            <person name="Galipon J."/>
            <person name="Arakawa K."/>
        </authorList>
    </citation>
    <scope>NUCLEOTIDE SEQUENCE [LARGE SCALE GENOMIC DNA]</scope>
    <source>
        <strain evidence="2">TYRC17</strain>
    </source>
</reference>
<accession>A0ABM8HL15</accession>
<dbReference type="Proteomes" id="UP000289555">
    <property type="component" value="Chromosome"/>
</dbReference>
<dbReference type="EMBL" id="AP019416">
    <property type="protein sequence ID" value="BBI51335.1"/>
    <property type="molecule type" value="Genomic_DNA"/>
</dbReference>